<keyword evidence="2" id="KW-0813">Transport</keyword>
<dbReference type="RefSeq" id="WP_310053018.1">
    <property type="nucleotide sequence ID" value="NZ_JAVDVW010000001.1"/>
</dbReference>
<feature type="transmembrane region" description="Helical" evidence="6">
    <location>
        <begin position="57"/>
        <end position="77"/>
    </location>
</feature>
<proteinExistence type="predicted"/>
<comment type="caution">
    <text evidence="7">The sequence shown here is derived from an EMBL/GenBank/DDBJ whole genome shotgun (WGS) entry which is preliminary data.</text>
</comment>
<feature type="transmembrane region" description="Helical" evidence="6">
    <location>
        <begin position="237"/>
        <end position="256"/>
    </location>
</feature>
<accession>A0ABU1VN50</accession>
<feature type="transmembrane region" description="Helical" evidence="6">
    <location>
        <begin position="329"/>
        <end position="348"/>
    </location>
</feature>
<feature type="transmembrane region" description="Helical" evidence="6">
    <location>
        <begin position="378"/>
        <end position="396"/>
    </location>
</feature>
<evidence type="ECO:0000256" key="5">
    <source>
        <dbReference type="ARBA" id="ARBA00023136"/>
    </source>
</evidence>
<comment type="subcellular location">
    <subcellularLocation>
        <location evidence="1">Membrane</location>
        <topology evidence="1">Multi-pass membrane protein</topology>
    </subcellularLocation>
</comment>
<dbReference type="InterPro" id="IPR002293">
    <property type="entry name" value="AA/rel_permease1"/>
</dbReference>
<keyword evidence="8" id="KW-1185">Reference proteome</keyword>
<evidence type="ECO:0000256" key="2">
    <source>
        <dbReference type="ARBA" id="ARBA00022448"/>
    </source>
</evidence>
<feature type="transmembrane region" description="Helical" evidence="6">
    <location>
        <begin position="171"/>
        <end position="190"/>
    </location>
</feature>
<feature type="transmembrane region" description="Helical" evidence="6">
    <location>
        <begin position="434"/>
        <end position="455"/>
    </location>
</feature>
<dbReference type="PANTHER" id="PTHR43243:SF4">
    <property type="entry name" value="CATIONIC AMINO ACID TRANSPORTER 4"/>
    <property type="match status" value="1"/>
</dbReference>
<keyword evidence="4 6" id="KW-1133">Transmembrane helix</keyword>
<sequence length="515" mass="54610">MLFQRRKPLDLILETAGKRALTRQLGAFDLTMLGIGAVIGTGIFVLTAVAASKAGPGMMYSFIIAGIVCALTALIYSEIAAMVPVSGSAYTYSYAVLGEMIAWMVGWALILEYAVAAGAVSVGWSGYANGFLAQHGFGLPEFLTAGPFWIEHVKDRGDVVHLVDGVAHKGGFNLIAFLLAFAVTGLLVAGTSKSAKVTAVLVMIKIVALMAFIALAFPKVQSANFQPMLPNGWGTPLSGVGVLGAAASIFFAYVGFDAVSTAAEETKNPNRNIPIGLIGSLAVCTVIYLLVAYTAVGSMGAQPGGPLSGSKEPLAFVLRQIGHPMVGDLVGFAAILALPSVVLMMMFGQTRILFTMSRDGLLPDKLSSVHPKFHTPHVITWITGIFVAFFAALFPVDILADISNAGTLFAFAAVAIGVMVLRKTEPNRPRPFRTPLVWIVGPLAIAGCVLLFFSLGWNPTIKFFCFWAILGLLVYFLYARRRSHLAPGNEHMLHGVITEKLPADPLVHEGPSTGP</sequence>
<dbReference type="PANTHER" id="PTHR43243">
    <property type="entry name" value="INNER MEMBRANE TRANSPORTER YGJI-RELATED"/>
    <property type="match status" value="1"/>
</dbReference>
<gene>
    <name evidence="7" type="ORF">J2X04_001252</name>
</gene>
<evidence type="ECO:0000256" key="6">
    <source>
        <dbReference type="SAM" id="Phobius"/>
    </source>
</evidence>
<dbReference type="Proteomes" id="UP001267878">
    <property type="component" value="Unassembled WGS sequence"/>
</dbReference>
<organism evidence="7 8">
    <name type="scientific">Agrilutibacter niabensis</name>
    <dbReference type="NCBI Taxonomy" id="380628"/>
    <lineage>
        <taxon>Bacteria</taxon>
        <taxon>Pseudomonadati</taxon>
        <taxon>Pseudomonadota</taxon>
        <taxon>Gammaproteobacteria</taxon>
        <taxon>Lysobacterales</taxon>
        <taxon>Lysobacteraceae</taxon>
        <taxon>Agrilutibacter</taxon>
    </lineage>
</organism>
<dbReference type="PIRSF" id="PIRSF006060">
    <property type="entry name" value="AA_transporter"/>
    <property type="match status" value="1"/>
</dbReference>
<feature type="transmembrane region" description="Helical" evidence="6">
    <location>
        <begin position="277"/>
        <end position="296"/>
    </location>
</feature>
<evidence type="ECO:0000313" key="8">
    <source>
        <dbReference type="Proteomes" id="UP001267878"/>
    </source>
</evidence>
<name>A0ABU1VN50_9GAMM</name>
<reference evidence="7 8" key="1">
    <citation type="submission" date="2023-07" db="EMBL/GenBank/DDBJ databases">
        <title>Sorghum-associated microbial communities from plants grown in Nebraska, USA.</title>
        <authorList>
            <person name="Schachtman D."/>
        </authorList>
    </citation>
    <scope>NUCLEOTIDE SEQUENCE [LARGE SCALE GENOMIC DNA]</scope>
    <source>
        <strain evidence="7 8">BE187</strain>
    </source>
</reference>
<evidence type="ECO:0000256" key="3">
    <source>
        <dbReference type="ARBA" id="ARBA00022692"/>
    </source>
</evidence>
<dbReference type="Gene3D" id="1.20.1740.10">
    <property type="entry name" value="Amino acid/polyamine transporter I"/>
    <property type="match status" value="1"/>
</dbReference>
<protein>
    <submittedName>
        <fullName evidence="7">APA family basic amino acid/polyamine antiporter</fullName>
    </submittedName>
</protein>
<evidence type="ECO:0000313" key="7">
    <source>
        <dbReference type="EMBL" id="MDR7098905.1"/>
    </source>
</evidence>
<dbReference type="EMBL" id="JAVDVW010000001">
    <property type="protein sequence ID" value="MDR7098905.1"/>
    <property type="molecule type" value="Genomic_DNA"/>
</dbReference>
<feature type="transmembrane region" description="Helical" evidence="6">
    <location>
        <begin position="197"/>
        <end position="217"/>
    </location>
</feature>
<feature type="transmembrane region" description="Helical" evidence="6">
    <location>
        <begin position="402"/>
        <end position="422"/>
    </location>
</feature>
<keyword evidence="3 6" id="KW-0812">Transmembrane</keyword>
<dbReference type="Pfam" id="PF13520">
    <property type="entry name" value="AA_permease_2"/>
    <property type="match status" value="1"/>
</dbReference>
<evidence type="ECO:0000256" key="4">
    <source>
        <dbReference type="ARBA" id="ARBA00022989"/>
    </source>
</evidence>
<evidence type="ECO:0000256" key="1">
    <source>
        <dbReference type="ARBA" id="ARBA00004141"/>
    </source>
</evidence>
<keyword evidence="5 6" id="KW-0472">Membrane</keyword>
<feature type="transmembrane region" description="Helical" evidence="6">
    <location>
        <begin position="461"/>
        <end position="478"/>
    </location>
</feature>
<feature type="transmembrane region" description="Helical" evidence="6">
    <location>
        <begin position="27"/>
        <end position="51"/>
    </location>
</feature>